<evidence type="ECO:0000256" key="3">
    <source>
        <dbReference type="ARBA" id="ARBA00022692"/>
    </source>
</evidence>
<dbReference type="InterPro" id="IPR007168">
    <property type="entry name" value="Phageshock_PspC_N"/>
</dbReference>
<evidence type="ECO:0000313" key="9">
    <source>
        <dbReference type="Proteomes" id="UP001519288"/>
    </source>
</evidence>
<comment type="caution">
    <text evidence="8">The sequence shown here is derived from an EMBL/GenBank/DDBJ whole genome shotgun (WGS) entry which is preliminary data.</text>
</comment>
<keyword evidence="2" id="KW-1003">Cell membrane</keyword>
<comment type="subcellular location">
    <subcellularLocation>
        <location evidence="1">Cell membrane</location>
        <topology evidence="1">Single-pass membrane protein</topology>
    </subcellularLocation>
</comment>
<evidence type="ECO:0000256" key="5">
    <source>
        <dbReference type="ARBA" id="ARBA00023136"/>
    </source>
</evidence>
<feature type="transmembrane region" description="Helical" evidence="6">
    <location>
        <begin position="31"/>
        <end position="58"/>
    </location>
</feature>
<name>A0ABS4JLX9_9BACL</name>
<evidence type="ECO:0000256" key="2">
    <source>
        <dbReference type="ARBA" id="ARBA00022475"/>
    </source>
</evidence>
<dbReference type="Pfam" id="PF04024">
    <property type="entry name" value="PspC"/>
    <property type="match status" value="1"/>
</dbReference>
<keyword evidence="5 6" id="KW-0472">Membrane</keyword>
<gene>
    <name evidence="8" type="ORF">J2Z69_002629</name>
</gene>
<feature type="domain" description="Phage shock protein PspC N-terminal" evidence="7">
    <location>
        <begin position="4"/>
        <end position="61"/>
    </location>
</feature>
<keyword evidence="9" id="KW-1185">Reference proteome</keyword>
<protein>
    <submittedName>
        <fullName evidence="8">Phage shock protein PspC (Stress-responsive transcriptional regulator)</fullName>
    </submittedName>
</protein>
<evidence type="ECO:0000259" key="7">
    <source>
        <dbReference type="Pfam" id="PF04024"/>
    </source>
</evidence>
<dbReference type="PANTHER" id="PTHR33885:SF3">
    <property type="entry name" value="PHAGE SHOCK PROTEIN C"/>
    <property type="match status" value="1"/>
</dbReference>
<evidence type="ECO:0000256" key="4">
    <source>
        <dbReference type="ARBA" id="ARBA00022989"/>
    </source>
</evidence>
<organism evidence="8 9">
    <name type="scientific">Paenibacillus shirakamiensis</name>
    <dbReference type="NCBI Taxonomy" id="1265935"/>
    <lineage>
        <taxon>Bacteria</taxon>
        <taxon>Bacillati</taxon>
        <taxon>Bacillota</taxon>
        <taxon>Bacilli</taxon>
        <taxon>Bacillales</taxon>
        <taxon>Paenibacillaceae</taxon>
        <taxon>Paenibacillus</taxon>
    </lineage>
</organism>
<evidence type="ECO:0000313" key="8">
    <source>
        <dbReference type="EMBL" id="MBP2001584.1"/>
    </source>
</evidence>
<keyword evidence="3 6" id="KW-0812">Transmembrane</keyword>
<dbReference type="InterPro" id="IPR052027">
    <property type="entry name" value="PspC"/>
</dbReference>
<proteinExistence type="predicted"/>
<reference evidence="8 9" key="1">
    <citation type="submission" date="2021-03" db="EMBL/GenBank/DDBJ databases">
        <title>Genomic Encyclopedia of Type Strains, Phase IV (KMG-IV): sequencing the most valuable type-strain genomes for metagenomic binning, comparative biology and taxonomic classification.</title>
        <authorList>
            <person name="Goeker M."/>
        </authorList>
    </citation>
    <scope>NUCLEOTIDE SEQUENCE [LARGE SCALE GENOMIC DNA]</scope>
    <source>
        <strain evidence="8 9">DSM 26806</strain>
    </source>
</reference>
<dbReference type="RefSeq" id="WP_209863173.1">
    <property type="nucleotide sequence ID" value="NZ_JAGGLD010000004.1"/>
</dbReference>
<dbReference type="Proteomes" id="UP001519288">
    <property type="component" value="Unassembled WGS sequence"/>
</dbReference>
<evidence type="ECO:0000256" key="6">
    <source>
        <dbReference type="SAM" id="Phobius"/>
    </source>
</evidence>
<keyword evidence="4 6" id="KW-1133">Transmembrane helix</keyword>
<dbReference type="EMBL" id="JAGGLD010000004">
    <property type="protein sequence ID" value="MBP2001584.1"/>
    <property type="molecule type" value="Genomic_DNA"/>
</dbReference>
<evidence type="ECO:0000256" key="1">
    <source>
        <dbReference type="ARBA" id="ARBA00004162"/>
    </source>
</evidence>
<dbReference type="PANTHER" id="PTHR33885">
    <property type="entry name" value="PHAGE SHOCK PROTEIN C"/>
    <property type="match status" value="1"/>
</dbReference>
<accession>A0ABS4JLX9</accession>
<sequence>MKNKLYRSRSDRMITGICGGVARYFNIDPTLIRLVAALGAIFSFGTFAFIYIVASLVIPKEPEYGFDTYDSFSNYK</sequence>